<dbReference type="InterPro" id="IPR003329">
    <property type="entry name" value="Cytidylyl_trans"/>
</dbReference>
<comment type="caution">
    <text evidence="1">The sequence shown here is derived from an EMBL/GenBank/DDBJ whole genome shotgun (WGS) entry which is preliminary data.</text>
</comment>
<evidence type="ECO:0000313" key="1">
    <source>
        <dbReference type="EMBL" id="OGD78520.1"/>
    </source>
</evidence>
<reference evidence="1 2" key="1">
    <citation type="journal article" date="2016" name="Nat. Commun.">
        <title>Thousands of microbial genomes shed light on interconnected biogeochemical processes in an aquifer system.</title>
        <authorList>
            <person name="Anantharaman K."/>
            <person name="Brown C.T."/>
            <person name="Hug L.A."/>
            <person name="Sharon I."/>
            <person name="Castelle C.J."/>
            <person name="Probst A.J."/>
            <person name="Thomas B.C."/>
            <person name="Singh A."/>
            <person name="Wilkins M.J."/>
            <person name="Karaoz U."/>
            <person name="Brodie E.L."/>
            <person name="Williams K.H."/>
            <person name="Hubbard S.S."/>
            <person name="Banfield J.F."/>
        </authorList>
    </citation>
    <scope>NUCLEOTIDE SEQUENCE [LARGE SCALE GENOMIC DNA]</scope>
</reference>
<dbReference type="Gene3D" id="3.90.550.10">
    <property type="entry name" value="Spore Coat Polysaccharide Biosynthesis Protein SpsA, Chain A"/>
    <property type="match status" value="1"/>
</dbReference>
<dbReference type="Proteomes" id="UP000177187">
    <property type="component" value="Unassembled WGS sequence"/>
</dbReference>
<dbReference type="SUPFAM" id="SSF53448">
    <property type="entry name" value="Nucleotide-diphospho-sugar transferases"/>
    <property type="match status" value="1"/>
</dbReference>
<dbReference type="InterPro" id="IPR050793">
    <property type="entry name" value="CMP-NeuNAc_synthase"/>
</dbReference>
<accession>A0A1F5FFW0</accession>
<dbReference type="PANTHER" id="PTHR21485:SF6">
    <property type="entry name" value="N-ACYLNEURAMINATE CYTIDYLYLTRANSFERASE-RELATED"/>
    <property type="match status" value="1"/>
</dbReference>
<gene>
    <name evidence="1" type="ORF">A2Y64_05635</name>
</gene>
<sequence>MEILAVIPARGSSKGLERKNLAPLGGRPLLAYTADCVLGAVHPLRAVLSTEDDEIASLGRRLGLEVPFRRPVELAGDESTSLEVLQHTLAALHADEGYAPDWVLLLQPTSPLRTAAHLDAALDLLFSGGFDSLISLTPMRQNPAWAYRVTDGLAEPIERERPDRRQGLPGYYYPNGAIYATSPELLASDRILGDRCAAFVMEPRESVDVDDAWDMAVAEAGLIHAKRAPRW</sequence>
<dbReference type="CDD" id="cd02513">
    <property type="entry name" value="CMP-NeuAc_Synthase"/>
    <property type="match status" value="1"/>
</dbReference>
<dbReference type="PANTHER" id="PTHR21485">
    <property type="entry name" value="HAD SUPERFAMILY MEMBERS CMAS AND KDSC"/>
    <property type="match status" value="1"/>
</dbReference>
<dbReference type="AlphaFoldDB" id="A0A1F5FFW0"/>
<proteinExistence type="predicted"/>
<dbReference type="Pfam" id="PF02348">
    <property type="entry name" value="CTP_transf_3"/>
    <property type="match status" value="1"/>
</dbReference>
<dbReference type="InterPro" id="IPR029044">
    <property type="entry name" value="Nucleotide-diphossugar_trans"/>
</dbReference>
<evidence type="ECO:0008006" key="3">
    <source>
        <dbReference type="Google" id="ProtNLM"/>
    </source>
</evidence>
<dbReference type="EMBL" id="MFAF01000033">
    <property type="protein sequence ID" value="OGD78520.1"/>
    <property type="molecule type" value="Genomic_DNA"/>
</dbReference>
<organism evidence="1 2">
    <name type="scientific">Candidatus Coatesbacteria bacterium RBG_13_66_14</name>
    <dbReference type="NCBI Taxonomy" id="1817816"/>
    <lineage>
        <taxon>Bacteria</taxon>
        <taxon>Candidatus Coatesiibacteriota</taxon>
    </lineage>
</organism>
<dbReference type="STRING" id="1817816.A2Y64_05635"/>
<protein>
    <recommendedName>
        <fullName evidence="3">Acylneuraminate cytidylyltransferase</fullName>
    </recommendedName>
</protein>
<evidence type="ECO:0000313" key="2">
    <source>
        <dbReference type="Proteomes" id="UP000177187"/>
    </source>
</evidence>
<name>A0A1F5FFW0_9BACT</name>
<dbReference type="GO" id="GO:0008781">
    <property type="term" value="F:N-acylneuraminate cytidylyltransferase activity"/>
    <property type="evidence" value="ECO:0007669"/>
    <property type="project" value="TreeGrafter"/>
</dbReference>